<proteinExistence type="predicted"/>
<evidence type="ECO:0000313" key="1">
    <source>
        <dbReference type="EMBL" id="GAH47217.1"/>
    </source>
</evidence>
<dbReference type="AlphaFoldDB" id="X1FQF0"/>
<dbReference type="EMBL" id="BARU01007766">
    <property type="protein sequence ID" value="GAH47217.1"/>
    <property type="molecule type" value="Genomic_DNA"/>
</dbReference>
<organism evidence="1">
    <name type="scientific">marine sediment metagenome</name>
    <dbReference type="NCBI Taxonomy" id="412755"/>
    <lineage>
        <taxon>unclassified sequences</taxon>
        <taxon>metagenomes</taxon>
        <taxon>ecological metagenomes</taxon>
    </lineage>
</organism>
<comment type="caution">
    <text evidence="1">The sequence shown here is derived from an EMBL/GenBank/DDBJ whole genome shotgun (WGS) entry which is preliminary data.</text>
</comment>
<reference evidence="1" key="1">
    <citation type="journal article" date="2014" name="Front. Microbiol.">
        <title>High frequency of phylogenetically diverse reductive dehalogenase-homologous genes in deep subseafloor sedimentary metagenomes.</title>
        <authorList>
            <person name="Kawai M."/>
            <person name="Futagami T."/>
            <person name="Toyoda A."/>
            <person name="Takaki Y."/>
            <person name="Nishi S."/>
            <person name="Hori S."/>
            <person name="Arai W."/>
            <person name="Tsubouchi T."/>
            <person name="Morono Y."/>
            <person name="Uchiyama I."/>
            <person name="Ito T."/>
            <person name="Fujiyama A."/>
            <person name="Inagaki F."/>
            <person name="Takami H."/>
        </authorList>
    </citation>
    <scope>NUCLEOTIDE SEQUENCE</scope>
    <source>
        <strain evidence="1">Expedition CK06-06</strain>
    </source>
</reference>
<feature type="non-terminal residue" evidence="1">
    <location>
        <position position="1"/>
    </location>
</feature>
<name>X1FQF0_9ZZZZ</name>
<accession>X1FQF0</accession>
<gene>
    <name evidence="1" type="ORF">S03H2_15293</name>
</gene>
<protein>
    <submittedName>
        <fullName evidence="1">Uncharacterized protein</fullName>
    </submittedName>
</protein>
<sequence length="116" mass="13191">EKSFQVSDIAAFRKAFESLYTDMEIHEREDGEIWIGGYNASMVVFDDDDNQIELAEIIQSHIKPGDYAVIQTVGYEKLRYVQGAVYVISKEKVLVEGLQSMTDKLLEQIGVAKVRE</sequence>